<keyword evidence="2" id="KW-1185">Reference proteome</keyword>
<reference evidence="1 2" key="1">
    <citation type="submission" date="2019-12" db="EMBL/GenBank/DDBJ databases">
        <title>Engineering Photorhabdus to improve their lethality against agricultural pests.</title>
        <authorList>
            <person name="Machado R.A.R."/>
        </authorList>
    </citation>
    <scope>NUCLEOTIDE SEQUENCE [LARGE SCALE GENOMIC DNA]</scope>
    <source>
        <strain evidence="1 2">M-CN4</strain>
    </source>
</reference>
<dbReference type="SUPFAM" id="SSF48613">
    <property type="entry name" value="Heme oxygenase-like"/>
    <property type="match status" value="1"/>
</dbReference>
<evidence type="ECO:0000313" key="2">
    <source>
        <dbReference type="Proteomes" id="UP000466619"/>
    </source>
</evidence>
<dbReference type="RefSeq" id="WP_162121025.1">
    <property type="nucleotide sequence ID" value="NZ_CAWPJS010000149.1"/>
</dbReference>
<evidence type="ECO:0000313" key="1">
    <source>
        <dbReference type="EMBL" id="NDL05927.1"/>
    </source>
</evidence>
<accession>A0ABX0AYM1</accession>
<gene>
    <name evidence="1" type="ORF">GPY48_23260</name>
</gene>
<name>A0ABX0AYM1_9GAMM</name>
<comment type="caution">
    <text evidence="1">The sequence shown here is derived from an EMBL/GenBank/DDBJ whole genome shotgun (WGS) entry which is preliminary data.</text>
</comment>
<dbReference type="Proteomes" id="UP000466619">
    <property type="component" value="Unassembled WGS sequence"/>
</dbReference>
<dbReference type="Gene3D" id="1.20.910.10">
    <property type="entry name" value="Heme oxygenase-like"/>
    <property type="match status" value="1"/>
</dbReference>
<dbReference type="EMBL" id="WSFC01000149">
    <property type="protein sequence ID" value="NDL05927.1"/>
    <property type="molecule type" value="Genomic_DNA"/>
</dbReference>
<organism evidence="1 2">
    <name type="scientific">Photorhabdus bodei</name>
    <dbReference type="NCBI Taxonomy" id="2029681"/>
    <lineage>
        <taxon>Bacteria</taxon>
        <taxon>Pseudomonadati</taxon>
        <taxon>Pseudomonadota</taxon>
        <taxon>Gammaproteobacteria</taxon>
        <taxon>Enterobacterales</taxon>
        <taxon>Morganellaceae</taxon>
        <taxon>Photorhabdus</taxon>
    </lineage>
</organism>
<sequence length="89" mass="10347">MSEFIESLRIKINARKKMTSPLYQVILEGKATHRLLKEFIINRVPIKEVWPRHLMGIAHRVGDYKLRAGLVENAFEEETGHFSGVKLIF</sequence>
<protein>
    <submittedName>
        <fullName evidence="1">Uncharacterized protein</fullName>
    </submittedName>
</protein>
<proteinExistence type="predicted"/>
<dbReference type="InterPro" id="IPR016084">
    <property type="entry name" value="Haem_Oase-like_multi-hlx"/>
</dbReference>